<accession>A0ABV3L7U2</accession>
<keyword evidence="3" id="KW-1185">Reference proteome</keyword>
<dbReference type="SUPFAM" id="SSF47413">
    <property type="entry name" value="lambda repressor-like DNA-binding domains"/>
    <property type="match status" value="1"/>
</dbReference>
<comment type="caution">
    <text evidence="2">The sequence shown here is derived from an EMBL/GenBank/DDBJ whole genome shotgun (WGS) entry which is preliminary data.</text>
</comment>
<dbReference type="SMART" id="SM00530">
    <property type="entry name" value="HTH_XRE"/>
    <property type="match status" value="1"/>
</dbReference>
<evidence type="ECO:0000259" key="1">
    <source>
        <dbReference type="PROSITE" id="PS50943"/>
    </source>
</evidence>
<dbReference type="InterPro" id="IPR001387">
    <property type="entry name" value="Cro/C1-type_HTH"/>
</dbReference>
<dbReference type="CDD" id="cd00093">
    <property type="entry name" value="HTH_XRE"/>
    <property type="match status" value="1"/>
</dbReference>
<gene>
    <name evidence="2" type="ORF">AB0T83_12605</name>
</gene>
<evidence type="ECO:0000313" key="3">
    <source>
        <dbReference type="Proteomes" id="UP001553161"/>
    </source>
</evidence>
<protein>
    <submittedName>
        <fullName evidence="2">Helix-turn-helix domain-containing protein</fullName>
    </submittedName>
</protein>
<feature type="domain" description="HTH cro/C1-type" evidence="1">
    <location>
        <begin position="18"/>
        <end position="69"/>
    </location>
</feature>
<dbReference type="EMBL" id="JBFBVU010000015">
    <property type="protein sequence ID" value="MEV8467621.1"/>
    <property type="molecule type" value="Genomic_DNA"/>
</dbReference>
<dbReference type="RefSeq" id="WP_366193493.1">
    <property type="nucleotide sequence ID" value="NZ_JBFBVU010000015.1"/>
</dbReference>
<evidence type="ECO:0000313" key="2">
    <source>
        <dbReference type="EMBL" id="MEV8467621.1"/>
    </source>
</evidence>
<dbReference type="InterPro" id="IPR010982">
    <property type="entry name" value="Lambda_DNA-bd_dom_sf"/>
</dbReference>
<organism evidence="2 3">
    <name type="scientific">Meridianimarinicoccus marinus</name>
    <dbReference type="NCBI Taxonomy" id="3231483"/>
    <lineage>
        <taxon>Bacteria</taxon>
        <taxon>Pseudomonadati</taxon>
        <taxon>Pseudomonadota</taxon>
        <taxon>Alphaproteobacteria</taxon>
        <taxon>Rhodobacterales</taxon>
        <taxon>Paracoccaceae</taxon>
        <taxon>Meridianimarinicoccus</taxon>
    </lineage>
</organism>
<proteinExistence type="predicted"/>
<dbReference type="Proteomes" id="UP001553161">
    <property type="component" value="Unassembled WGS sequence"/>
</dbReference>
<reference evidence="2 3" key="1">
    <citation type="submission" date="2024-07" db="EMBL/GenBank/DDBJ databases">
        <authorList>
            <person name="Kang M."/>
        </authorList>
    </citation>
    <scope>NUCLEOTIDE SEQUENCE [LARGE SCALE GENOMIC DNA]</scope>
    <source>
        <strain evidence="2 3">DFM31</strain>
    </source>
</reference>
<dbReference type="PROSITE" id="PS50943">
    <property type="entry name" value="HTH_CROC1"/>
    <property type="match status" value="1"/>
</dbReference>
<sequence>MSRPRHIIKTPADLGAALRKRRKALGLTQETLSLQSGISVPTIIAAERGKETTQIGMVFTLCRDLGLDLMAEG</sequence>
<name>A0ABV3L7U2_9RHOB</name>
<dbReference type="Pfam" id="PF01381">
    <property type="entry name" value="HTH_3"/>
    <property type="match status" value="1"/>
</dbReference>
<dbReference type="Gene3D" id="1.10.260.40">
    <property type="entry name" value="lambda repressor-like DNA-binding domains"/>
    <property type="match status" value="1"/>
</dbReference>